<dbReference type="EMBL" id="JAAAUY010001556">
    <property type="protein sequence ID" value="KAF9322442.1"/>
    <property type="molecule type" value="Genomic_DNA"/>
</dbReference>
<reference evidence="2" key="1">
    <citation type="journal article" date="2020" name="Fungal Divers.">
        <title>Resolving the Mortierellaceae phylogeny through synthesis of multi-gene phylogenetics and phylogenomics.</title>
        <authorList>
            <person name="Vandepol N."/>
            <person name="Liber J."/>
            <person name="Desiro A."/>
            <person name="Na H."/>
            <person name="Kennedy M."/>
            <person name="Barry K."/>
            <person name="Grigoriev I.V."/>
            <person name="Miller A.N."/>
            <person name="O'Donnell K."/>
            <person name="Stajich J.E."/>
            <person name="Bonito G."/>
        </authorList>
    </citation>
    <scope>NUCLEOTIDE SEQUENCE</scope>
    <source>
        <strain evidence="2">NVP1</strain>
    </source>
</reference>
<gene>
    <name evidence="2" type="ORF">BG006_002393</name>
</gene>
<organism evidence="2 3">
    <name type="scientific">Podila minutissima</name>
    <dbReference type="NCBI Taxonomy" id="64525"/>
    <lineage>
        <taxon>Eukaryota</taxon>
        <taxon>Fungi</taxon>
        <taxon>Fungi incertae sedis</taxon>
        <taxon>Mucoromycota</taxon>
        <taxon>Mortierellomycotina</taxon>
        <taxon>Mortierellomycetes</taxon>
        <taxon>Mortierellales</taxon>
        <taxon>Mortierellaceae</taxon>
        <taxon>Podila</taxon>
    </lineage>
</organism>
<keyword evidence="3" id="KW-1185">Reference proteome</keyword>
<evidence type="ECO:0000256" key="1">
    <source>
        <dbReference type="SAM" id="MobiDB-lite"/>
    </source>
</evidence>
<accession>A0A9P5VGN0</accession>
<dbReference type="AlphaFoldDB" id="A0A9P5VGN0"/>
<feature type="non-terminal residue" evidence="2">
    <location>
        <position position="55"/>
    </location>
</feature>
<name>A0A9P5VGN0_9FUNG</name>
<feature type="non-terminal residue" evidence="2">
    <location>
        <position position="1"/>
    </location>
</feature>
<evidence type="ECO:0000313" key="2">
    <source>
        <dbReference type="EMBL" id="KAF9322442.1"/>
    </source>
</evidence>
<dbReference type="Proteomes" id="UP000696485">
    <property type="component" value="Unassembled WGS sequence"/>
</dbReference>
<protein>
    <submittedName>
        <fullName evidence="2">Uncharacterized protein</fullName>
    </submittedName>
</protein>
<feature type="region of interest" description="Disordered" evidence="1">
    <location>
        <begin position="22"/>
        <end position="55"/>
    </location>
</feature>
<sequence length="55" mass="5886">THIPMLPAEEYQDDDALNHCSVPFISYLPPDESDDSDGSNDSESGNNDGDSGDAE</sequence>
<feature type="compositionally biased region" description="Acidic residues" evidence="1">
    <location>
        <begin position="31"/>
        <end position="40"/>
    </location>
</feature>
<comment type="caution">
    <text evidence="2">The sequence shown here is derived from an EMBL/GenBank/DDBJ whole genome shotgun (WGS) entry which is preliminary data.</text>
</comment>
<evidence type="ECO:0000313" key="3">
    <source>
        <dbReference type="Proteomes" id="UP000696485"/>
    </source>
</evidence>
<proteinExistence type="predicted"/>